<name>C8WZH5_DESRD</name>
<dbReference type="Pfam" id="PF01343">
    <property type="entry name" value="Peptidase_S49"/>
    <property type="match status" value="1"/>
</dbReference>
<comment type="similarity">
    <text evidence="1">Belongs to the peptidase S49 family.</text>
</comment>
<dbReference type="HOGENOM" id="CLU_046540_0_0_7"/>
<dbReference type="PANTHER" id="PTHR42987:SF7">
    <property type="entry name" value="SIGNAL PEPTIDE PEPTIDASE SPPA-RELATED"/>
    <property type="match status" value="1"/>
</dbReference>
<dbReference type="InterPro" id="IPR004635">
    <property type="entry name" value="Pept_S49_SppA"/>
</dbReference>
<evidence type="ECO:0000256" key="5">
    <source>
        <dbReference type="SAM" id="Phobius"/>
    </source>
</evidence>
<gene>
    <name evidence="7" type="ordered locus">Dret_0148</name>
</gene>
<evidence type="ECO:0000256" key="4">
    <source>
        <dbReference type="ARBA" id="ARBA00022825"/>
    </source>
</evidence>
<sequence length="296" mass="32166">MNKTPNFSQRHPFLFGFMLIAAAVALFMGAMAAFSYWSGQGGGWGQPQIGVVHVRGVLTNARPVTHWIETLRQKNRVKGVLVRINSPGGVVAPSQEVYSAVSSLAEDKPVVVSMGSVAASGGYYVAVGAPTIFANPGTITGSIGVKAQLKNFKGLLDKLGIEDETVVSGPLKDATSAAKPMTEAERKYMQGMVDDMHAQFVQAIAKGRDMDLEVVRRLADGRAYTGRQAKDLGLVDALGSMQDALDVLRHKAQVGTDYALVEGPERERSLWQWLLSTVSIQWPDMTGEPHWEFRYE</sequence>
<organism evidence="7 8">
    <name type="scientific">Desulfohalobium retbaense (strain ATCC 49708 / DSM 5692 / JCM 16813 / HR100)</name>
    <dbReference type="NCBI Taxonomy" id="485915"/>
    <lineage>
        <taxon>Bacteria</taxon>
        <taxon>Pseudomonadati</taxon>
        <taxon>Thermodesulfobacteriota</taxon>
        <taxon>Desulfovibrionia</taxon>
        <taxon>Desulfovibrionales</taxon>
        <taxon>Desulfohalobiaceae</taxon>
        <taxon>Desulfohalobium</taxon>
    </lineage>
</organism>
<evidence type="ECO:0000313" key="8">
    <source>
        <dbReference type="Proteomes" id="UP000001052"/>
    </source>
</evidence>
<keyword evidence="8" id="KW-1185">Reference proteome</keyword>
<dbReference type="Proteomes" id="UP000001052">
    <property type="component" value="Chromosome"/>
</dbReference>
<evidence type="ECO:0000259" key="6">
    <source>
        <dbReference type="Pfam" id="PF01343"/>
    </source>
</evidence>
<proteinExistence type="inferred from homology"/>
<evidence type="ECO:0000256" key="3">
    <source>
        <dbReference type="ARBA" id="ARBA00022801"/>
    </source>
</evidence>
<keyword evidence="2" id="KW-0645">Protease</keyword>
<keyword evidence="5" id="KW-0812">Transmembrane</keyword>
<accession>C8WZH5</accession>
<dbReference type="SUPFAM" id="SSF52096">
    <property type="entry name" value="ClpP/crotonase"/>
    <property type="match status" value="1"/>
</dbReference>
<dbReference type="PANTHER" id="PTHR42987">
    <property type="entry name" value="PEPTIDASE S49"/>
    <property type="match status" value="1"/>
</dbReference>
<dbReference type="CDD" id="cd07023">
    <property type="entry name" value="S49_Sppa_N_C"/>
    <property type="match status" value="1"/>
</dbReference>
<keyword evidence="3" id="KW-0378">Hydrolase</keyword>
<dbReference type="GO" id="GO:0004252">
    <property type="term" value="F:serine-type endopeptidase activity"/>
    <property type="evidence" value="ECO:0007669"/>
    <property type="project" value="InterPro"/>
</dbReference>
<dbReference type="PRINTS" id="PR00127">
    <property type="entry name" value="CLPPROTEASEP"/>
</dbReference>
<dbReference type="GO" id="GO:0006508">
    <property type="term" value="P:proteolysis"/>
    <property type="evidence" value="ECO:0007669"/>
    <property type="project" value="UniProtKB-KW"/>
</dbReference>
<evidence type="ECO:0000313" key="7">
    <source>
        <dbReference type="EMBL" id="ACV67450.1"/>
    </source>
</evidence>
<dbReference type="Gene3D" id="6.20.330.10">
    <property type="match status" value="1"/>
</dbReference>
<dbReference type="STRING" id="485915.Dret_0148"/>
<dbReference type="RefSeq" id="WP_015750609.1">
    <property type="nucleotide sequence ID" value="NC_013223.1"/>
</dbReference>
<dbReference type="KEGG" id="drt:Dret_0148"/>
<keyword evidence="4" id="KW-0720">Serine protease</keyword>
<dbReference type="eggNOG" id="COG0616">
    <property type="taxonomic scope" value="Bacteria"/>
</dbReference>
<evidence type="ECO:0000256" key="1">
    <source>
        <dbReference type="ARBA" id="ARBA00008683"/>
    </source>
</evidence>
<dbReference type="AlphaFoldDB" id="C8WZH5"/>
<keyword evidence="5" id="KW-0472">Membrane</keyword>
<dbReference type="NCBIfam" id="TIGR00706">
    <property type="entry name" value="SppA_dom"/>
    <property type="match status" value="1"/>
</dbReference>
<feature type="transmembrane region" description="Helical" evidence="5">
    <location>
        <begin position="12"/>
        <end position="37"/>
    </location>
</feature>
<protein>
    <submittedName>
        <fullName evidence="7">Signal peptide peptidase SppA, 36K type</fullName>
    </submittedName>
</protein>
<evidence type="ECO:0000256" key="2">
    <source>
        <dbReference type="ARBA" id="ARBA00022670"/>
    </source>
</evidence>
<dbReference type="GO" id="GO:0004176">
    <property type="term" value="F:ATP-dependent peptidase activity"/>
    <property type="evidence" value="ECO:0007669"/>
    <property type="project" value="InterPro"/>
</dbReference>
<dbReference type="InterPro" id="IPR047272">
    <property type="entry name" value="S49_SppA_C"/>
</dbReference>
<dbReference type="InterPro" id="IPR029045">
    <property type="entry name" value="ClpP/crotonase-like_dom_sf"/>
</dbReference>
<reference evidence="7 8" key="2">
    <citation type="journal article" date="2010" name="Stand. Genomic Sci.">
        <title>Complete genome sequence of Desulfohalobium retbaense type strain (HR(100)).</title>
        <authorList>
            <person name="Spring S."/>
            <person name="Nolan M."/>
            <person name="Lapidus A."/>
            <person name="Glavina Del Rio T."/>
            <person name="Copeland A."/>
            <person name="Tice H."/>
            <person name="Cheng J.F."/>
            <person name="Lucas S."/>
            <person name="Land M."/>
            <person name="Chen F."/>
            <person name="Bruce D."/>
            <person name="Goodwin L."/>
            <person name="Pitluck S."/>
            <person name="Ivanova N."/>
            <person name="Mavromatis K."/>
            <person name="Mikhailova N."/>
            <person name="Pati A."/>
            <person name="Chen A."/>
            <person name="Palaniappan K."/>
            <person name="Hauser L."/>
            <person name="Chang Y.J."/>
            <person name="Jeffries C.D."/>
            <person name="Munk C."/>
            <person name="Kiss H."/>
            <person name="Chain P."/>
            <person name="Han C."/>
            <person name="Brettin T."/>
            <person name="Detter J.C."/>
            <person name="Schuler E."/>
            <person name="Goker M."/>
            <person name="Rohde M."/>
            <person name="Bristow J."/>
            <person name="Eisen J.A."/>
            <person name="Markowitz V."/>
            <person name="Hugenholtz P."/>
            <person name="Kyrpides N.C."/>
            <person name="Klenk H.P."/>
        </authorList>
    </citation>
    <scope>NUCLEOTIDE SEQUENCE [LARGE SCALE GENOMIC DNA]</scope>
    <source>
        <strain evidence="7 8">DSM 5692</strain>
    </source>
</reference>
<dbReference type="InterPro" id="IPR002142">
    <property type="entry name" value="Peptidase_S49"/>
</dbReference>
<feature type="domain" description="Peptidase S49" evidence="6">
    <location>
        <begin position="105"/>
        <end position="254"/>
    </location>
</feature>
<dbReference type="InterPro" id="IPR001907">
    <property type="entry name" value="ClpP"/>
</dbReference>
<dbReference type="Gene3D" id="3.90.226.10">
    <property type="entry name" value="2-enoyl-CoA Hydratase, Chain A, domain 1"/>
    <property type="match status" value="1"/>
</dbReference>
<reference evidence="8" key="1">
    <citation type="submission" date="2009-09" db="EMBL/GenBank/DDBJ databases">
        <title>The complete chromosome of Desulfohalobium retbaense DSM 5692.</title>
        <authorList>
            <consortium name="US DOE Joint Genome Institute (JGI-PGF)"/>
            <person name="Lucas S."/>
            <person name="Copeland A."/>
            <person name="Lapidus A."/>
            <person name="Glavina del Rio T."/>
            <person name="Dalin E."/>
            <person name="Tice H."/>
            <person name="Bruce D."/>
            <person name="Goodwin L."/>
            <person name="Pitluck S."/>
            <person name="Kyrpides N."/>
            <person name="Mavromatis K."/>
            <person name="Ivanova N."/>
            <person name="Mikhailova N."/>
            <person name="Munk A.C."/>
            <person name="Brettin T."/>
            <person name="Detter J.C."/>
            <person name="Han C."/>
            <person name="Tapia R."/>
            <person name="Larimer F."/>
            <person name="Land M."/>
            <person name="Hauser L."/>
            <person name="Markowitz V."/>
            <person name="Cheng J.-F."/>
            <person name="Hugenholtz P."/>
            <person name="Woyke T."/>
            <person name="Wu D."/>
            <person name="Spring S."/>
            <person name="Klenk H.-P."/>
            <person name="Eisen J.A."/>
        </authorList>
    </citation>
    <scope>NUCLEOTIDE SEQUENCE [LARGE SCALE GENOMIC DNA]</scope>
    <source>
        <strain evidence="8">DSM 5692</strain>
    </source>
</reference>
<keyword evidence="5" id="KW-1133">Transmembrane helix</keyword>
<dbReference type="EMBL" id="CP001734">
    <property type="protein sequence ID" value="ACV67450.1"/>
    <property type="molecule type" value="Genomic_DNA"/>
</dbReference>